<accession>A0A9P9ACL5</accession>
<dbReference type="Proteomes" id="UP000770015">
    <property type="component" value="Unassembled WGS sequence"/>
</dbReference>
<dbReference type="AlphaFoldDB" id="A0A9P9ACL5"/>
<keyword evidence="2" id="KW-1185">Reference proteome</keyword>
<evidence type="ECO:0000313" key="2">
    <source>
        <dbReference type="Proteomes" id="UP000770015"/>
    </source>
</evidence>
<sequence length="282" mass="32471">MPRSKRRLEATETPWWLPFSGSVFRQLRQALNIDGSVIDYIDGLAIHACPLTDMRPGDILKYDIRTPSIGSMPWSHTAMSPSYNPETRETNVIVFGRWRDSSREDITRNIYDRVCDSPKTAFHPFHALFPFIYGEYARYNSAVANWDRAAEALTVTARQLRDTPACARDSLAYREAYHQHRIASRQCHSRAAALEKTMCSWWGLLAFLDRATRYLKSIQHNWPPSKSPVEEREHAEWRKRQMDAAADDIIANIDMLVECLGKDVAALRERIERGILEADDTD</sequence>
<comment type="caution">
    <text evidence="1">The sequence shown here is derived from an EMBL/GenBank/DDBJ whole genome shotgun (WGS) entry which is preliminary data.</text>
</comment>
<dbReference type="OrthoDB" id="10411095at2759"/>
<evidence type="ECO:0000313" key="1">
    <source>
        <dbReference type="EMBL" id="KAH6688379.1"/>
    </source>
</evidence>
<name>A0A9P9ACL5_9PEZI</name>
<reference evidence="1" key="1">
    <citation type="journal article" date="2021" name="Nat. Commun.">
        <title>Genetic determinants of endophytism in the Arabidopsis root mycobiome.</title>
        <authorList>
            <person name="Mesny F."/>
            <person name="Miyauchi S."/>
            <person name="Thiergart T."/>
            <person name="Pickel B."/>
            <person name="Atanasova L."/>
            <person name="Karlsson M."/>
            <person name="Huettel B."/>
            <person name="Barry K.W."/>
            <person name="Haridas S."/>
            <person name="Chen C."/>
            <person name="Bauer D."/>
            <person name="Andreopoulos W."/>
            <person name="Pangilinan J."/>
            <person name="LaButti K."/>
            <person name="Riley R."/>
            <person name="Lipzen A."/>
            <person name="Clum A."/>
            <person name="Drula E."/>
            <person name="Henrissat B."/>
            <person name="Kohler A."/>
            <person name="Grigoriev I.V."/>
            <person name="Martin F.M."/>
            <person name="Hacquard S."/>
        </authorList>
    </citation>
    <scope>NUCLEOTIDE SEQUENCE</scope>
    <source>
        <strain evidence="1">MPI-SDFR-AT-0117</strain>
    </source>
</reference>
<protein>
    <submittedName>
        <fullName evidence="1">Uncharacterized protein</fullName>
    </submittedName>
</protein>
<proteinExistence type="predicted"/>
<gene>
    <name evidence="1" type="ORF">F5X68DRAFT_79607</name>
</gene>
<dbReference type="EMBL" id="JAGSXJ010000009">
    <property type="protein sequence ID" value="KAH6688379.1"/>
    <property type="molecule type" value="Genomic_DNA"/>
</dbReference>
<organism evidence="1 2">
    <name type="scientific">Plectosphaerella plurivora</name>
    <dbReference type="NCBI Taxonomy" id="936078"/>
    <lineage>
        <taxon>Eukaryota</taxon>
        <taxon>Fungi</taxon>
        <taxon>Dikarya</taxon>
        <taxon>Ascomycota</taxon>
        <taxon>Pezizomycotina</taxon>
        <taxon>Sordariomycetes</taxon>
        <taxon>Hypocreomycetidae</taxon>
        <taxon>Glomerellales</taxon>
        <taxon>Plectosphaerellaceae</taxon>
        <taxon>Plectosphaerella</taxon>
    </lineage>
</organism>